<dbReference type="SMART" id="SM00530">
    <property type="entry name" value="HTH_XRE"/>
    <property type="match status" value="1"/>
</dbReference>
<dbReference type="InterPro" id="IPR010982">
    <property type="entry name" value="Lambda_DNA-bd_dom_sf"/>
</dbReference>
<dbReference type="SUPFAM" id="SSF47413">
    <property type="entry name" value="lambda repressor-like DNA-binding domains"/>
    <property type="match status" value="1"/>
</dbReference>
<sequence length="98" mass="11167">MGAMKHYLICNSICTHNGAEEIMNQVTEKKNITGIRIKEIRLSRDWSQADVERECSLRGIDMTRSKLAKIESGMIRVTDEMIRDFCVVLGTDANSLFE</sequence>
<accession>A0A1W6W2R1</accession>
<dbReference type="Pfam" id="PF13560">
    <property type="entry name" value="HTH_31"/>
    <property type="match status" value="1"/>
</dbReference>
<gene>
    <name evidence="2" type="ORF">K05K4_14170</name>
</gene>
<dbReference type="Gene3D" id="1.10.260.40">
    <property type="entry name" value="lambda repressor-like DNA-binding domains"/>
    <property type="match status" value="1"/>
</dbReference>
<dbReference type="GO" id="GO:0003677">
    <property type="term" value="F:DNA binding"/>
    <property type="evidence" value="ECO:0007669"/>
    <property type="project" value="InterPro"/>
</dbReference>
<evidence type="ECO:0000259" key="1">
    <source>
        <dbReference type="PROSITE" id="PS50943"/>
    </source>
</evidence>
<proteinExistence type="predicted"/>
<dbReference type="EMBL" id="CP017902">
    <property type="protein sequence ID" value="ARP18253.1"/>
    <property type="molecule type" value="Genomic_DNA"/>
</dbReference>
<reference evidence="2" key="1">
    <citation type="submission" date="2016-10" db="EMBL/GenBank/DDBJ databases">
        <title>The High Quality Genome of Vibrio alginolyticus K01M1.</title>
        <authorList>
            <person name="Wendling C."/>
            <person name="Chibani C.M."/>
            <person name="Hertel R."/>
            <person name="Sproer C."/>
            <person name="Bunk B."/>
            <person name="Overmann J."/>
            <person name="Roth O."/>
            <person name="Liesegang H."/>
        </authorList>
    </citation>
    <scope>NUCLEOTIDE SEQUENCE</scope>
    <source>
        <strain evidence="2">K05K4</strain>
    </source>
</reference>
<feature type="domain" description="HTH cro/C1-type" evidence="1">
    <location>
        <begin position="37"/>
        <end position="96"/>
    </location>
</feature>
<dbReference type="AlphaFoldDB" id="A0A1W6W2R1"/>
<evidence type="ECO:0000313" key="2">
    <source>
        <dbReference type="EMBL" id="ARP18253.1"/>
    </source>
</evidence>
<dbReference type="PROSITE" id="PS50943">
    <property type="entry name" value="HTH_CROC1"/>
    <property type="match status" value="1"/>
</dbReference>
<organism evidence="2">
    <name type="scientific">Vibrio alginolyticus</name>
    <dbReference type="NCBI Taxonomy" id="663"/>
    <lineage>
        <taxon>Bacteria</taxon>
        <taxon>Pseudomonadati</taxon>
        <taxon>Pseudomonadota</taxon>
        <taxon>Gammaproteobacteria</taxon>
        <taxon>Vibrionales</taxon>
        <taxon>Vibrionaceae</taxon>
        <taxon>Vibrio</taxon>
    </lineage>
</organism>
<dbReference type="CDD" id="cd00093">
    <property type="entry name" value="HTH_XRE"/>
    <property type="match status" value="1"/>
</dbReference>
<protein>
    <submittedName>
        <fullName evidence="2">Helix-turn-helix domain protein</fullName>
    </submittedName>
</protein>
<dbReference type="InterPro" id="IPR001387">
    <property type="entry name" value="Cro/C1-type_HTH"/>
</dbReference>
<name>A0A1W6W2R1_VIBAL</name>